<dbReference type="GO" id="GO:0004190">
    <property type="term" value="F:aspartic-type endopeptidase activity"/>
    <property type="evidence" value="ECO:0007669"/>
    <property type="project" value="InterPro"/>
</dbReference>
<reference evidence="8" key="1">
    <citation type="journal article" date="2023" name="BMC Genomics">
        <title>Chromosome-level genome assemblies of Cutaneotrichosporon spp. (Trichosporonales, Basidiomycota) reveal imbalanced evolution between nucleotide sequences and chromosome synteny.</title>
        <authorList>
            <person name="Kobayashi Y."/>
            <person name="Kayamori A."/>
            <person name="Aoki K."/>
            <person name="Shiwa Y."/>
            <person name="Matsutani M."/>
            <person name="Fujita N."/>
            <person name="Sugita T."/>
            <person name="Iwasaki W."/>
            <person name="Tanaka N."/>
            <person name="Takashima M."/>
        </authorList>
    </citation>
    <scope>NUCLEOTIDE SEQUENCE</scope>
    <source>
        <strain evidence="8">HIS016</strain>
    </source>
</reference>
<dbReference type="PROSITE" id="PS50175">
    <property type="entry name" value="ASP_PROT_RETROV"/>
    <property type="match status" value="1"/>
</dbReference>
<dbReference type="InterPro" id="IPR000582">
    <property type="entry name" value="Acyl-CoA-binding_protein"/>
</dbReference>
<sequence>MSEFEVASEWLTSSSSAGNLDNETKLELYGLYKFAHSGGAGPTSKRPGIFHFEARHKYDAWGRVATAFGGRPEDAKARYVEIAREAGWKGLDAPTLPEAEAEEDKVPRKTDGTGFGPSVSVMEREEGDEDPSTSALHDAASEGDTEALAKLLDDTNVNAKDEYGFTMLHLAVDRGRVEAVKLLLDRGADKSILDPDGQTAHDLATVSGRDEIIPLLQ</sequence>
<keyword evidence="1" id="KW-0677">Repeat</keyword>
<dbReference type="SMART" id="SM00248">
    <property type="entry name" value="ANK"/>
    <property type="match status" value="2"/>
</dbReference>
<dbReference type="SUPFAM" id="SSF48403">
    <property type="entry name" value="Ankyrin repeat"/>
    <property type="match status" value="1"/>
</dbReference>
<feature type="domain" description="Peptidase A2" evidence="6">
    <location>
        <begin position="180"/>
        <end position="193"/>
    </location>
</feature>
<feature type="domain" description="ACB" evidence="7">
    <location>
        <begin position="1"/>
        <end position="92"/>
    </location>
</feature>
<dbReference type="SUPFAM" id="SSF47027">
    <property type="entry name" value="Acyl-CoA binding protein"/>
    <property type="match status" value="1"/>
</dbReference>
<dbReference type="Gene3D" id="1.25.40.20">
    <property type="entry name" value="Ankyrin repeat-containing domain"/>
    <property type="match status" value="1"/>
</dbReference>
<evidence type="ECO:0000313" key="8">
    <source>
        <dbReference type="EMBL" id="GMK59316.1"/>
    </source>
</evidence>
<dbReference type="InterPro" id="IPR002110">
    <property type="entry name" value="Ankyrin_rpt"/>
</dbReference>
<dbReference type="GO" id="GO:0006508">
    <property type="term" value="P:proteolysis"/>
    <property type="evidence" value="ECO:0007669"/>
    <property type="project" value="InterPro"/>
</dbReference>
<evidence type="ECO:0000256" key="3">
    <source>
        <dbReference type="ARBA" id="ARBA00023121"/>
    </source>
</evidence>
<reference evidence="8" key="2">
    <citation type="submission" date="2023-06" db="EMBL/GenBank/DDBJ databases">
        <authorList>
            <person name="Kobayashi Y."/>
            <person name="Kayamori A."/>
            <person name="Aoki K."/>
            <person name="Shiwa Y."/>
            <person name="Fujita N."/>
            <person name="Sugita T."/>
            <person name="Iwasaki W."/>
            <person name="Tanaka N."/>
            <person name="Takashima M."/>
        </authorList>
    </citation>
    <scope>NUCLEOTIDE SEQUENCE</scope>
    <source>
        <strain evidence="8">HIS016</strain>
    </source>
</reference>
<dbReference type="InterPro" id="IPR035984">
    <property type="entry name" value="Acyl-CoA-binding_sf"/>
</dbReference>
<dbReference type="InterPro" id="IPR036770">
    <property type="entry name" value="Ankyrin_rpt-contain_sf"/>
</dbReference>
<dbReference type="PROSITE" id="PS51228">
    <property type="entry name" value="ACB_2"/>
    <property type="match status" value="1"/>
</dbReference>
<keyword evidence="9" id="KW-1185">Reference proteome</keyword>
<evidence type="ECO:0000256" key="2">
    <source>
        <dbReference type="ARBA" id="ARBA00023043"/>
    </source>
</evidence>
<dbReference type="AlphaFoldDB" id="A0AAD3YDN5"/>
<dbReference type="Gene3D" id="1.20.80.10">
    <property type="match status" value="1"/>
</dbReference>
<protein>
    <recommendedName>
        <fullName evidence="10">Ankyrin</fullName>
    </recommendedName>
</protein>
<organism evidence="8 9">
    <name type="scientific">Cutaneotrichosporon spelunceum</name>
    <dbReference type="NCBI Taxonomy" id="1672016"/>
    <lineage>
        <taxon>Eukaryota</taxon>
        <taxon>Fungi</taxon>
        <taxon>Dikarya</taxon>
        <taxon>Basidiomycota</taxon>
        <taxon>Agaricomycotina</taxon>
        <taxon>Tremellomycetes</taxon>
        <taxon>Trichosporonales</taxon>
        <taxon>Trichosporonaceae</taxon>
        <taxon>Cutaneotrichosporon</taxon>
    </lineage>
</organism>
<dbReference type="PROSITE" id="PS50297">
    <property type="entry name" value="ANK_REP_REGION"/>
    <property type="match status" value="1"/>
</dbReference>
<dbReference type="PROSITE" id="PS50088">
    <property type="entry name" value="ANK_REPEAT"/>
    <property type="match status" value="1"/>
</dbReference>
<evidence type="ECO:0000256" key="1">
    <source>
        <dbReference type="ARBA" id="ARBA00022737"/>
    </source>
</evidence>
<evidence type="ECO:0000313" key="9">
    <source>
        <dbReference type="Proteomes" id="UP001222932"/>
    </source>
</evidence>
<proteinExistence type="predicted"/>
<dbReference type="PANTHER" id="PTHR24119">
    <property type="entry name" value="ACYL-COA-BINDING DOMAIN-CONTAINING PROTEIN 6"/>
    <property type="match status" value="1"/>
</dbReference>
<keyword evidence="3" id="KW-0446">Lipid-binding</keyword>
<evidence type="ECO:0000259" key="6">
    <source>
        <dbReference type="PROSITE" id="PS50175"/>
    </source>
</evidence>
<dbReference type="Proteomes" id="UP001222932">
    <property type="component" value="Unassembled WGS sequence"/>
</dbReference>
<dbReference type="InterPro" id="IPR014352">
    <property type="entry name" value="FERM/acyl-CoA-bd_prot_sf"/>
</dbReference>
<feature type="repeat" description="ANK" evidence="4">
    <location>
        <begin position="163"/>
        <end position="195"/>
    </location>
</feature>
<feature type="region of interest" description="Disordered" evidence="5">
    <location>
        <begin position="93"/>
        <end position="142"/>
    </location>
</feature>
<dbReference type="Pfam" id="PF00887">
    <property type="entry name" value="ACBP"/>
    <property type="match status" value="1"/>
</dbReference>
<dbReference type="PANTHER" id="PTHR24119:SF0">
    <property type="entry name" value="ACYL-COA-BINDING DOMAIN-CONTAINING PROTEIN 6"/>
    <property type="match status" value="1"/>
</dbReference>
<dbReference type="GO" id="GO:0000062">
    <property type="term" value="F:fatty-acyl-CoA binding"/>
    <property type="evidence" value="ECO:0007669"/>
    <property type="project" value="InterPro"/>
</dbReference>
<evidence type="ECO:0000259" key="7">
    <source>
        <dbReference type="PROSITE" id="PS51228"/>
    </source>
</evidence>
<dbReference type="EMBL" id="BTCM01000007">
    <property type="protein sequence ID" value="GMK59316.1"/>
    <property type="molecule type" value="Genomic_DNA"/>
</dbReference>
<evidence type="ECO:0008006" key="10">
    <source>
        <dbReference type="Google" id="ProtNLM"/>
    </source>
</evidence>
<evidence type="ECO:0000256" key="4">
    <source>
        <dbReference type="PROSITE-ProRule" id="PRU00023"/>
    </source>
</evidence>
<evidence type="ECO:0000256" key="5">
    <source>
        <dbReference type="SAM" id="MobiDB-lite"/>
    </source>
</evidence>
<dbReference type="InterPro" id="IPR001995">
    <property type="entry name" value="Peptidase_A2_cat"/>
</dbReference>
<gene>
    <name evidence="8" type="ORF">CspeluHIS016_0703310</name>
</gene>
<dbReference type="Pfam" id="PF12796">
    <property type="entry name" value="Ank_2"/>
    <property type="match status" value="1"/>
</dbReference>
<name>A0AAD3YDN5_9TREE</name>
<keyword evidence="2 4" id="KW-0040">ANK repeat</keyword>
<accession>A0AAD3YDN5</accession>
<comment type="caution">
    <text evidence="8">The sequence shown here is derived from an EMBL/GenBank/DDBJ whole genome shotgun (WGS) entry which is preliminary data.</text>
</comment>